<evidence type="ECO:0000256" key="4">
    <source>
        <dbReference type="ARBA" id="ARBA00022692"/>
    </source>
</evidence>
<dbReference type="Gene3D" id="1.20.1080.10">
    <property type="entry name" value="Glycerol uptake facilitator protein"/>
    <property type="match status" value="1"/>
</dbReference>
<gene>
    <name evidence="9" type="primary">KNAG0E01000</name>
    <name evidence="9" type="ordered locus">KNAG_0E01000</name>
</gene>
<evidence type="ECO:0000256" key="3">
    <source>
        <dbReference type="ARBA" id="ARBA00022448"/>
    </source>
</evidence>
<sequence length="550" mass="60392">MPAKSHTHLEDVPEEEEDSRFFDDESAGPFTSTSRPAAYFLQEFSMRDGGAQFPVQEVVPNTNVAVGSSHNLNHNTDSFLRNRFQRRAGSTSNVSIDALADGAGGQPPLPPTSSSVFEDALETDNLPIMVKPKALYQNPLTPTVLPSTYHPINTYSAIKATYLKEFFAEILGTMVMLFFGGSVVTQVHLGQQMQIDRYQAAVREVIAAGGDLNENTLKMIDSLKYLISSTSSGTFDNIAMGWAGAGMLGWFAAGGSAISGAHLNPAITISSFVFRGFPGKKVPIYILGQYIGAFCGTLISYSFYRVCIGQAYADHTTLEAVGNFFYVVPQPYLTRQKQFVSELVCTGILQLCAFALTDSYTSLTNNIFPLAAFFMSFVINASLSYQTGCAMNPARDMGPRLALYACGFKKNIIWQAHRHFVWVPQVAPIVGALTGGLLYDLLIYQGHESPVNWPLSMHKKVWRRTINSFLRKTPEKWNLRGVKHRELKRRRSSVDLESFVMTETPDHDQNKRASSTNSSRDSTYSGSSNASSAIVMKAPSKFVPGAATSS</sequence>
<evidence type="ECO:0000256" key="5">
    <source>
        <dbReference type="ARBA" id="ARBA00022989"/>
    </source>
</evidence>
<keyword evidence="10" id="KW-1185">Reference proteome</keyword>
<dbReference type="GO" id="GO:0005886">
    <property type="term" value="C:plasma membrane"/>
    <property type="evidence" value="ECO:0007669"/>
    <property type="project" value="TreeGrafter"/>
</dbReference>
<evidence type="ECO:0008006" key="11">
    <source>
        <dbReference type="Google" id="ProtNLM"/>
    </source>
</evidence>
<comment type="subcellular location">
    <subcellularLocation>
        <location evidence="1">Membrane</location>
        <topology evidence="1">Multi-pass membrane protein</topology>
    </subcellularLocation>
</comment>
<dbReference type="NCBIfam" id="TIGR00861">
    <property type="entry name" value="MIP"/>
    <property type="match status" value="1"/>
</dbReference>
<comment type="similarity">
    <text evidence="2">Belongs to the MIP/aquaporin (TC 1.A.8) family.</text>
</comment>
<evidence type="ECO:0000313" key="9">
    <source>
        <dbReference type="EMBL" id="CCK70368.1"/>
    </source>
</evidence>
<proteinExistence type="inferred from homology"/>
<dbReference type="EMBL" id="HE978318">
    <property type="protein sequence ID" value="CCK70368.1"/>
    <property type="molecule type" value="Genomic_DNA"/>
</dbReference>
<dbReference type="HOGENOM" id="CLU_027014_0_0_1"/>
<accession>J7RLG2</accession>
<dbReference type="Proteomes" id="UP000006310">
    <property type="component" value="Chromosome 5"/>
</dbReference>
<dbReference type="OrthoDB" id="3222at2759"/>
<evidence type="ECO:0000256" key="6">
    <source>
        <dbReference type="ARBA" id="ARBA00023136"/>
    </source>
</evidence>
<feature type="transmembrane region" description="Helical" evidence="8">
    <location>
        <begin position="239"/>
        <end position="263"/>
    </location>
</feature>
<protein>
    <recommendedName>
        <fullName evidence="11">Aquaporin</fullName>
    </recommendedName>
</protein>
<evidence type="ECO:0000256" key="8">
    <source>
        <dbReference type="SAM" id="Phobius"/>
    </source>
</evidence>
<evidence type="ECO:0000313" key="10">
    <source>
        <dbReference type="Proteomes" id="UP000006310"/>
    </source>
</evidence>
<dbReference type="PANTHER" id="PTHR43829:SF9">
    <property type="entry name" value="AQUAPORIN-9"/>
    <property type="match status" value="1"/>
</dbReference>
<feature type="transmembrane region" description="Helical" evidence="8">
    <location>
        <begin position="367"/>
        <end position="385"/>
    </location>
</feature>
<dbReference type="KEGG" id="kng:KNAG_0E01000"/>
<feature type="region of interest" description="Disordered" evidence="7">
    <location>
        <begin position="498"/>
        <end position="550"/>
    </location>
</feature>
<dbReference type="OMA" id="LIFQGHE"/>
<feature type="compositionally biased region" description="Low complexity" evidence="7">
    <location>
        <begin position="514"/>
        <end position="532"/>
    </location>
</feature>
<dbReference type="SUPFAM" id="SSF81338">
    <property type="entry name" value="Aquaporin-like"/>
    <property type="match status" value="1"/>
</dbReference>
<dbReference type="InterPro" id="IPR023271">
    <property type="entry name" value="Aquaporin-like"/>
</dbReference>
<dbReference type="GO" id="GO:0015254">
    <property type="term" value="F:glycerol channel activity"/>
    <property type="evidence" value="ECO:0007669"/>
    <property type="project" value="TreeGrafter"/>
</dbReference>
<reference evidence="9 10" key="1">
    <citation type="journal article" date="2011" name="Proc. Natl. Acad. Sci. U.S.A.">
        <title>Evolutionary erosion of yeast sex chromosomes by mating-type switching accidents.</title>
        <authorList>
            <person name="Gordon J.L."/>
            <person name="Armisen D."/>
            <person name="Proux-Wera E."/>
            <person name="Oheigeartaigh S.S."/>
            <person name="Byrne K.P."/>
            <person name="Wolfe K.H."/>
        </authorList>
    </citation>
    <scope>NUCLEOTIDE SEQUENCE [LARGE SCALE GENOMIC DNA]</scope>
    <source>
        <strain evidence="10">ATCC MYA-139 / BCRC 22969 / CBS 8797 / CCRC 22969 / KCTC 17520 / NBRC 10181 / NCYC 3082</strain>
    </source>
</reference>
<dbReference type="GO" id="GO:0015250">
    <property type="term" value="F:water channel activity"/>
    <property type="evidence" value="ECO:0007669"/>
    <property type="project" value="TreeGrafter"/>
</dbReference>
<keyword evidence="5 8" id="KW-1133">Transmembrane helix</keyword>
<feature type="transmembrane region" description="Helical" evidence="8">
    <location>
        <begin position="166"/>
        <end position="189"/>
    </location>
</feature>
<dbReference type="PROSITE" id="PS00221">
    <property type="entry name" value="MIP"/>
    <property type="match status" value="1"/>
</dbReference>
<keyword evidence="4 8" id="KW-0812">Transmembrane</keyword>
<dbReference type="InterPro" id="IPR022357">
    <property type="entry name" value="MIP_CS"/>
</dbReference>
<evidence type="ECO:0000256" key="1">
    <source>
        <dbReference type="ARBA" id="ARBA00004141"/>
    </source>
</evidence>
<dbReference type="RefSeq" id="XP_022464614.1">
    <property type="nucleotide sequence ID" value="XM_022608082.1"/>
</dbReference>
<name>J7RLG2_HUIN7</name>
<dbReference type="STRING" id="1071383.J7RLG2"/>
<dbReference type="GeneID" id="34526068"/>
<keyword evidence="6 8" id="KW-0472">Membrane</keyword>
<dbReference type="Pfam" id="PF00230">
    <property type="entry name" value="MIP"/>
    <property type="match status" value="1"/>
</dbReference>
<dbReference type="PRINTS" id="PR00783">
    <property type="entry name" value="MINTRINSICP"/>
</dbReference>
<reference evidence="10" key="2">
    <citation type="submission" date="2012-08" db="EMBL/GenBank/DDBJ databases">
        <title>Genome sequence of Kazachstania naganishii.</title>
        <authorList>
            <person name="Gordon J.L."/>
            <person name="Armisen D."/>
            <person name="Proux-Wera E."/>
            <person name="OhEigeartaigh S.S."/>
            <person name="Byrne K.P."/>
            <person name="Wolfe K.H."/>
        </authorList>
    </citation>
    <scope>NUCLEOTIDE SEQUENCE [LARGE SCALE GENOMIC DNA]</scope>
    <source>
        <strain evidence="10">ATCC MYA-139 / BCRC 22969 / CBS 8797 / CCRC 22969 / KCTC 17520 / NBRC 10181 / NCYC 3082</strain>
    </source>
</reference>
<dbReference type="AlphaFoldDB" id="J7RLG2"/>
<feature type="transmembrane region" description="Helical" evidence="8">
    <location>
        <begin position="284"/>
        <end position="304"/>
    </location>
</feature>
<dbReference type="eggNOG" id="KOG0224">
    <property type="taxonomic scope" value="Eukaryota"/>
</dbReference>
<evidence type="ECO:0000256" key="7">
    <source>
        <dbReference type="SAM" id="MobiDB-lite"/>
    </source>
</evidence>
<dbReference type="InterPro" id="IPR050363">
    <property type="entry name" value="MIP/Aquaporin"/>
</dbReference>
<dbReference type="CDD" id="cd00333">
    <property type="entry name" value="MIP"/>
    <property type="match status" value="1"/>
</dbReference>
<evidence type="ECO:0000256" key="2">
    <source>
        <dbReference type="ARBA" id="ARBA00006175"/>
    </source>
</evidence>
<keyword evidence="3" id="KW-0813">Transport</keyword>
<dbReference type="PANTHER" id="PTHR43829">
    <property type="entry name" value="AQUAPORIN OR AQUAGLYCEROPORIN RELATED"/>
    <property type="match status" value="1"/>
</dbReference>
<feature type="region of interest" description="Disordered" evidence="7">
    <location>
        <begin position="1"/>
        <end position="33"/>
    </location>
</feature>
<dbReference type="InterPro" id="IPR000425">
    <property type="entry name" value="MIP"/>
</dbReference>
<organism evidence="9 10">
    <name type="scientific">Huiozyma naganishii (strain ATCC MYA-139 / BCRC 22969 / CBS 8797 / KCTC 17520 / NBRC 10181 / NCYC 3082 / Yp74L-3)</name>
    <name type="common">Yeast</name>
    <name type="synonym">Kazachstania naganishii</name>
    <dbReference type="NCBI Taxonomy" id="1071383"/>
    <lineage>
        <taxon>Eukaryota</taxon>
        <taxon>Fungi</taxon>
        <taxon>Dikarya</taxon>
        <taxon>Ascomycota</taxon>
        <taxon>Saccharomycotina</taxon>
        <taxon>Saccharomycetes</taxon>
        <taxon>Saccharomycetales</taxon>
        <taxon>Saccharomycetaceae</taxon>
        <taxon>Huiozyma</taxon>
    </lineage>
</organism>